<proteinExistence type="predicted"/>
<sequence length="76" mass="8037">MAAIMPFFLALGISLADAQVEVFYGLIATYGAQCGHIQTASHTGVALFGDACSSLVMLRLAQLDIQTGITDYLKGR</sequence>
<accession>A0A5J4PWC9</accession>
<name>A0A5J4PWC9_9ZZZZ</name>
<dbReference type="AlphaFoldDB" id="A0A5J4PWC9"/>
<protein>
    <submittedName>
        <fullName evidence="1">Uncharacterized protein</fullName>
    </submittedName>
</protein>
<dbReference type="EMBL" id="SNRY01006210">
    <property type="protein sequence ID" value="KAA6313101.1"/>
    <property type="molecule type" value="Genomic_DNA"/>
</dbReference>
<organism evidence="1">
    <name type="scientific">termite gut metagenome</name>
    <dbReference type="NCBI Taxonomy" id="433724"/>
    <lineage>
        <taxon>unclassified sequences</taxon>
        <taxon>metagenomes</taxon>
        <taxon>organismal metagenomes</taxon>
    </lineage>
</organism>
<evidence type="ECO:0000313" key="1">
    <source>
        <dbReference type="EMBL" id="KAA6313101.1"/>
    </source>
</evidence>
<reference evidence="1" key="1">
    <citation type="submission" date="2019-03" db="EMBL/GenBank/DDBJ databases">
        <title>Single cell metagenomics reveals metabolic interactions within the superorganism composed of flagellate Streblomastix strix and complex community of Bacteroidetes bacteria on its surface.</title>
        <authorList>
            <person name="Treitli S.C."/>
            <person name="Kolisko M."/>
            <person name="Husnik F."/>
            <person name="Keeling P."/>
            <person name="Hampl V."/>
        </authorList>
    </citation>
    <scope>NUCLEOTIDE SEQUENCE</scope>
    <source>
        <strain evidence="1">STM</strain>
    </source>
</reference>
<comment type="caution">
    <text evidence="1">The sequence shown here is derived from an EMBL/GenBank/DDBJ whole genome shotgun (WGS) entry which is preliminary data.</text>
</comment>
<gene>
    <name evidence="1" type="ORF">EZS27_036072</name>
</gene>